<reference evidence="8" key="3">
    <citation type="submission" date="2020-12" db="UniProtKB">
        <authorList>
            <consortium name="EnsemblPlants"/>
        </authorList>
    </citation>
    <scope>IDENTIFICATION</scope>
</reference>
<dbReference type="InterPro" id="IPR018101">
    <property type="entry name" value="Transl_elong_Ts_CS"/>
</dbReference>
<name>A0A2K1JYD6_PHYPA</name>
<comment type="subcellular location">
    <subcellularLocation>
        <location evidence="4">Mitochondrion</location>
    </subcellularLocation>
</comment>
<dbReference type="Gramene" id="Pp3c10_9620V3.2">
    <property type="protein sequence ID" value="Pp3c10_9620V3.2"/>
    <property type="gene ID" value="Pp3c10_9620"/>
</dbReference>
<dbReference type="OMA" id="YLHRCPR"/>
<reference evidence="7 9" key="2">
    <citation type="journal article" date="2018" name="Plant J.">
        <title>The Physcomitrella patens chromosome-scale assembly reveals moss genome structure and evolution.</title>
        <authorList>
            <person name="Lang D."/>
            <person name="Ullrich K.K."/>
            <person name="Murat F."/>
            <person name="Fuchs J."/>
            <person name="Jenkins J."/>
            <person name="Haas F.B."/>
            <person name="Piednoel M."/>
            <person name="Gundlach H."/>
            <person name="Van Bel M."/>
            <person name="Meyberg R."/>
            <person name="Vives C."/>
            <person name="Morata J."/>
            <person name="Symeonidi A."/>
            <person name="Hiss M."/>
            <person name="Muchero W."/>
            <person name="Kamisugi Y."/>
            <person name="Saleh O."/>
            <person name="Blanc G."/>
            <person name="Decker E.L."/>
            <person name="van Gessel N."/>
            <person name="Grimwood J."/>
            <person name="Hayes R.D."/>
            <person name="Graham S.W."/>
            <person name="Gunter L.E."/>
            <person name="McDaniel S.F."/>
            <person name="Hoernstein S.N.W."/>
            <person name="Larsson A."/>
            <person name="Li F.W."/>
            <person name="Perroud P.F."/>
            <person name="Phillips J."/>
            <person name="Ranjan P."/>
            <person name="Rokshar D.S."/>
            <person name="Rothfels C.J."/>
            <person name="Schneider L."/>
            <person name="Shu S."/>
            <person name="Stevenson D.W."/>
            <person name="Thummler F."/>
            <person name="Tillich M."/>
            <person name="Villarreal Aguilar J.C."/>
            <person name="Widiez T."/>
            <person name="Wong G.K."/>
            <person name="Wymore A."/>
            <person name="Zhang Y."/>
            <person name="Zimmer A.D."/>
            <person name="Quatrano R.S."/>
            <person name="Mayer K.F.X."/>
            <person name="Goodstein D."/>
            <person name="Casacuberta J.M."/>
            <person name="Vandepoele K."/>
            <person name="Reski R."/>
            <person name="Cuming A.C."/>
            <person name="Tuskan G.A."/>
            <person name="Maumus F."/>
            <person name="Salse J."/>
            <person name="Schmutz J."/>
            <person name="Rensing S.A."/>
        </authorList>
    </citation>
    <scope>NUCLEOTIDE SEQUENCE [LARGE SCALE GENOMIC DNA]</scope>
    <source>
        <strain evidence="8 9">cv. Gransden 2004</strain>
    </source>
</reference>
<dbReference type="CDD" id="cd14275">
    <property type="entry name" value="UBA_EF-Ts"/>
    <property type="match status" value="1"/>
</dbReference>
<evidence type="ECO:0000313" key="8">
    <source>
        <dbReference type="EnsemblPlants" id="Pp3c10_9620V3.1"/>
    </source>
</evidence>
<reference evidence="7 9" key="1">
    <citation type="journal article" date="2008" name="Science">
        <title>The Physcomitrella genome reveals evolutionary insights into the conquest of land by plants.</title>
        <authorList>
            <person name="Rensing S."/>
            <person name="Lang D."/>
            <person name="Zimmer A."/>
            <person name="Terry A."/>
            <person name="Salamov A."/>
            <person name="Shapiro H."/>
            <person name="Nishiyama T."/>
            <person name="Perroud P.-F."/>
            <person name="Lindquist E."/>
            <person name="Kamisugi Y."/>
            <person name="Tanahashi T."/>
            <person name="Sakakibara K."/>
            <person name="Fujita T."/>
            <person name="Oishi K."/>
            <person name="Shin-I T."/>
            <person name="Kuroki Y."/>
            <person name="Toyoda A."/>
            <person name="Suzuki Y."/>
            <person name="Hashimoto A."/>
            <person name="Yamaguchi K."/>
            <person name="Sugano A."/>
            <person name="Kohara Y."/>
            <person name="Fujiyama A."/>
            <person name="Anterola A."/>
            <person name="Aoki S."/>
            <person name="Ashton N."/>
            <person name="Barbazuk W.B."/>
            <person name="Barker E."/>
            <person name="Bennetzen J."/>
            <person name="Bezanilla M."/>
            <person name="Blankenship R."/>
            <person name="Cho S.H."/>
            <person name="Dutcher S."/>
            <person name="Estelle M."/>
            <person name="Fawcett J.A."/>
            <person name="Gundlach H."/>
            <person name="Hanada K."/>
            <person name="Heyl A."/>
            <person name="Hicks K.A."/>
            <person name="Hugh J."/>
            <person name="Lohr M."/>
            <person name="Mayer K."/>
            <person name="Melkozernov A."/>
            <person name="Murata T."/>
            <person name="Nelson D."/>
            <person name="Pils B."/>
            <person name="Prigge M."/>
            <person name="Reiss B."/>
            <person name="Renner T."/>
            <person name="Rombauts S."/>
            <person name="Rushton P."/>
            <person name="Sanderfoot A."/>
            <person name="Schween G."/>
            <person name="Shiu S.-H."/>
            <person name="Stueber K."/>
            <person name="Theodoulou F.L."/>
            <person name="Tu H."/>
            <person name="Van de Peer Y."/>
            <person name="Verrier P.J."/>
            <person name="Waters E."/>
            <person name="Wood A."/>
            <person name="Yang L."/>
            <person name="Cove D."/>
            <person name="Cuming A."/>
            <person name="Hasebe M."/>
            <person name="Lucas S."/>
            <person name="Mishler D.B."/>
            <person name="Reski R."/>
            <person name="Grigoriev I."/>
            <person name="Quatrano R.S."/>
            <person name="Boore J.L."/>
        </authorList>
    </citation>
    <scope>NUCLEOTIDE SEQUENCE [LARGE SCALE GENOMIC DNA]</scope>
    <source>
        <strain evidence="8 9">cv. Gransden 2004</strain>
    </source>
</reference>
<dbReference type="Gramene" id="Pp3c10_9620V3.1">
    <property type="protein sequence ID" value="Pp3c10_9620V3.1"/>
    <property type="gene ID" value="Pp3c10_9620"/>
</dbReference>
<dbReference type="InterPro" id="IPR001816">
    <property type="entry name" value="Transl_elong_EFTs/EF1B"/>
</dbReference>
<keyword evidence="2 4" id="KW-0251">Elongation factor</keyword>
<dbReference type="FunFam" id="1.10.286.20:FF:000001">
    <property type="entry name" value="Elongation factor Ts"/>
    <property type="match status" value="1"/>
</dbReference>
<dbReference type="AlphaFoldDB" id="A0A2K1JYD6"/>
<evidence type="ECO:0000256" key="2">
    <source>
        <dbReference type="ARBA" id="ARBA00022768"/>
    </source>
</evidence>
<evidence type="ECO:0000313" key="9">
    <source>
        <dbReference type="Proteomes" id="UP000006727"/>
    </source>
</evidence>
<sequence length="366" mass="39917">MQAAAEMACNSVRRASLHPYLVRQLFSVMSKDHAVAGSGAVGESRFTRGFSSDSALQIKALRERTGAPIKDVKAALLQCGWDAESAMLELRKKGLTAARRKENRVAADGLLAVANAKGVTTVIEMNSETDFVARNEMFRHLATRVAKSALSLQAQKSEQGSATALDLSALEAVKLKLEHEKLSGESTVKEAVTEVAAIMGENVRLRRGFFISSETGIVSSYLHASADPGLARVVGLVTLEPEHGTLEGQDAEAQIGSALAMHVVAAKPLFLSRELVPETYLHRETDVFRSQALSSGKPSNVVDKMVQGRLRKYFEETVLLEQKFVVNDSMNVQAVLDDHHKHTGRRVHISNFLRLEVGEGMQQKDE</sequence>
<keyword evidence="3 4" id="KW-0648">Protein biosynthesis</keyword>
<evidence type="ECO:0000256" key="1">
    <source>
        <dbReference type="ARBA" id="ARBA00005532"/>
    </source>
</evidence>
<dbReference type="PANTHER" id="PTHR11741:SF0">
    <property type="entry name" value="ELONGATION FACTOR TS, MITOCHONDRIAL"/>
    <property type="match status" value="1"/>
</dbReference>
<dbReference type="PANTHER" id="PTHR11741">
    <property type="entry name" value="ELONGATION FACTOR TS"/>
    <property type="match status" value="1"/>
</dbReference>
<comment type="similarity">
    <text evidence="1 4 5">Belongs to the EF-Ts family.</text>
</comment>
<evidence type="ECO:0000256" key="4">
    <source>
        <dbReference type="HAMAP-Rule" id="MF_03135"/>
    </source>
</evidence>
<dbReference type="STRING" id="3218.A0A2K1JYD6"/>
<feature type="domain" description="Translation elongation factor EFTs/EF1B dimerisation" evidence="6">
    <location>
        <begin position="121"/>
        <end position="359"/>
    </location>
</feature>
<dbReference type="HAMAP" id="MF_00050">
    <property type="entry name" value="EF_Ts"/>
    <property type="match status" value="1"/>
</dbReference>
<dbReference type="InterPro" id="IPR009060">
    <property type="entry name" value="UBA-like_sf"/>
</dbReference>
<dbReference type="GeneID" id="112287616"/>
<dbReference type="PaxDb" id="3218-PP1S58_250V6.1"/>
<dbReference type="InterPro" id="IPR014039">
    <property type="entry name" value="Transl_elong_EFTs/EF1B_dimer"/>
</dbReference>
<organism evidence="7">
    <name type="scientific">Physcomitrium patens</name>
    <name type="common">Spreading-leaved earth moss</name>
    <name type="synonym">Physcomitrella patens</name>
    <dbReference type="NCBI Taxonomy" id="3218"/>
    <lineage>
        <taxon>Eukaryota</taxon>
        <taxon>Viridiplantae</taxon>
        <taxon>Streptophyta</taxon>
        <taxon>Embryophyta</taxon>
        <taxon>Bryophyta</taxon>
        <taxon>Bryophytina</taxon>
        <taxon>Bryopsida</taxon>
        <taxon>Funariidae</taxon>
        <taxon>Funariales</taxon>
        <taxon>Funariaceae</taxon>
        <taxon>Physcomitrium</taxon>
    </lineage>
</organism>
<dbReference type="EnsemblPlants" id="Pp3c10_9620V3.1">
    <property type="protein sequence ID" value="Pp3c10_9620V3.1"/>
    <property type="gene ID" value="Pp3c10_9620"/>
</dbReference>
<dbReference type="SUPFAM" id="SSF46934">
    <property type="entry name" value="UBA-like"/>
    <property type="match status" value="1"/>
</dbReference>
<dbReference type="EnsemblPlants" id="Pp3c10_9620V3.2">
    <property type="protein sequence ID" value="Pp3c10_9620V3.2"/>
    <property type="gene ID" value="Pp3c10_9620"/>
</dbReference>
<gene>
    <name evidence="8" type="primary">LOC112287616</name>
    <name evidence="4" type="synonym">EFTS</name>
    <name evidence="7" type="ORF">PHYPA_013660</name>
</gene>
<dbReference type="SUPFAM" id="SSF54713">
    <property type="entry name" value="Elongation factor Ts (EF-Ts), dimerisation domain"/>
    <property type="match status" value="1"/>
</dbReference>
<keyword evidence="9" id="KW-1185">Reference proteome</keyword>
<dbReference type="RefSeq" id="XP_024386551.1">
    <property type="nucleotide sequence ID" value="XM_024530783.2"/>
</dbReference>
<dbReference type="Gene3D" id="3.30.479.20">
    <property type="entry name" value="Elongation factor Ts, dimerisation domain"/>
    <property type="match status" value="2"/>
</dbReference>
<proteinExistence type="inferred from homology"/>
<dbReference type="FunFam" id="1.10.8.10:FF:000001">
    <property type="entry name" value="Elongation factor Ts"/>
    <property type="match status" value="1"/>
</dbReference>
<evidence type="ECO:0000259" key="6">
    <source>
        <dbReference type="Pfam" id="PF00889"/>
    </source>
</evidence>
<accession>A0A2K1JYD6</accession>
<dbReference type="OrthoDB" id="277235at2759"/>
<dbReference type="GO" id="GO:0003746">
    <property type="term" value="F:translation elongation factor activity"/>
    <property type="evidence" value="ECO:0000318"/>
    <property type="project" value="GO_Central"/>
</dbReference>
<dbReference type="Proteomes" id="UP000006727">
    <property type="component" value="Chromosome 10"/>
</dbReference>
<comment type="function">
    <text evidence="4 5">Associates with the EF-Tu.GDP complex and induces the exchange of GDP to GTP. It remains bound to the aminoacyl-tRNA.EF-Tu.GTP complex up to the GTP hydrolysis stage on the ribosome.</text>
</comment>
<dbReference type="Gene3D" id="1.10.8.10">
    <property type="entry name" value="DNA helicase RuvA subunit, C-terminal domain"/>
    <property type="match status" value="1"/>
</dbReference>
<dbReference type="Gene3D" id="1.10.286.20">
    <property type="match status" value="1"/>
</dbReference>
<evidence type="ECO:0000313" key="7">
    <source>
        <dbReference type="EMBL" id="PNR46541.1"/>
    </source>
</evidence>
<keyword evidence="4" id="KW-0496">Mitochondrion</keyword>
<dbReference type="Pfam" id="PF00889">
    <property type="entry name" value="EF_TS"/>
    <property type="match status" value="1"/>
</dbReference>
<evidence type="ECO:0000256" key="3">
    <source>
        <dbReference type="ARBA" id="ARBA00022917"/>
    </source>
</evidence>
<dbReference type="InterPro" id="IPR036402">
    <property type="entry name" value="EF-Ts_dimer_sf"/>
</dbReference>
<dbReference type="PROSITE" id="PS01127">
    <property type="entry name" value="EF_TS_2"/>
    <property type="match status" value="1"/>
</dbReference>
<dbReference type="EMBL" id="ABEU02000010">
    <property type="protein sequence ID" value="PNR46541.1"/>
    <property type="molecule type" value="Genomic_DNA"/>
</dbReference>
<protein>
    <recommendedName>
        <fullName evidence="4">Elongation factor Ts, mitochondrial</fullName>
        <shortName evidence="4">EF-Ts</shortName>
        <shortName evidence="4">EF-TsMt</shortName>
    </recommendedName>
</protein>
<dbReference type="GO" id="GO:0070125">
    <property type="term" value="P:mitochondrial translational elongation"/>
    <property type="evidence" value="ECO:0000318"/>
    <property type="project" value="GO_Central"/>
</dbReference>
<dbReference type="GO" id="GO:0005739">
    <property type="term" value="C:mitochondrion"/>
    <property type="evidence" value="ECO:0007669"/>
    <property type="project" value="UniProtKB-SubCell"/>
</dbReference>
<dbReference type="NCBIfam" id="TIGR00116">
    <property type="entry name" value="tsf"/>
    <property type="match status" value="1"/>
</dbReference>
<evidence type="ECO:0000256" key="5">
    <source>
        <dbReference type="RuleBase" id="RU000642"/>
    </source>
</evidence>